<name>A0ABP9JYK8_9NOCA</name>
<dbReference type="Proteomes" id="UP001500603">
    <property type="component" value="Unassembled WGS sequence"/>
</dbReference>
<reference evidence="3" key="1">
    <citation type="journal article" date="2019" name="Int. J. Syst. Evol. Microbiol.">
        <title>The Global Catalogue of Microorganisms (GCM) 10K type strain sequencing project: providing services to taxonomists for standard genome sequencing and annotation.</title>
        <authorList>
            <consortium name="The Broad Institute Genomics Platform"/>
            <consortium name="The Broad Institute Genome Sequencing Center for Infectious Disease"/>
            <person name="Wu L."/>
            <person name="Ma J."/>
        </authorList>
    </citation>
    <scope>NUCLEOTIDE SEQUENCE [LARGE SCALE GENOMIC DNA]</scope>
    <source>
        <strain evidence="3">JCM 18298</strain>
    </source>
</reference>
<dbReference type="RefSeq" id="WP_345493872.1">
    <property type="nucleotide sequence ID" value="NZ_BAABJM010000001.1"/>
</dbReference>
<dbReference type="EMBL" id="BAABJM010000001">
    <property type="protein sequence ID" value="GAA5045784.1"/>
    <property type="molecule type" value="Genomic_DNA"/>
</dbReference>
<sequence length="268" mass="28445">MKILARTAAVAFLVGSVGYYLWHGLTYRGSTDYGPDVLAWVGPQMALPIIACVAAALVFVFTVADLAALLSKDNTARFRGSPIGIGTVRSFHQTGLSINDQPQLRIDFSVEGVDGAVFDGYTKMIVPLTELPLLRPGVVLPVRYLPGSTEVQIDKSGDASQAQRAMNDAMIRRGVTTAHKLDIAARGIAAQAVVRSLSVPGEIRGGSSKVVLELVVTRSDGSNFVTRSETFLPPAAVGQAQVGRIVEVRYLAEDENDVVLALPANPSA</sequence>
<keyword evidence="3" id="KW-1185">Reference proteome</keyword>
<gene>
    <name evidence="2" type="ORF">GCM10023318_10520</name>
</gene>
<organism evidence="2 3">
    <name type="scientific">Nocardia callitridis</name>
    <dbReference type="NCBI Taxonomy" id="648753"/>
    <lineage>
        <taxon>Bacteria</taxon>
        <taxon>Bacillati</taxon>
        <taxon>Actinomycetota</taxon>
        <taxon>Actinomycetes</taxon>
        <taxon>Mycobacteriales</taxon>
        <taxon>Nocardiaceae</taxon>
        <taxon>Nocardia</taxon>
    </lineage>
</organism>
<keyword evidence="1" id="KW-1133">Transmembrane helix</keyword>
<comment type="caution">
    <text evidence="2">The sequence shown here is derived from an EMBL/GenBank/DDBJ whole genome shotgun (WGS) entry which is preliminary data.</text>
</comment>
<evidence type="ECO:0008006" key="4">
    <source>
        <dbReference type="Google" id="ProtNLM"/>
    </source>
</evidence>
<evidence type="ECO:0000313" key="3">
    <source>
        <dbReference type="Proteomes" id="UP001500603"/>
    </source>
</evidence>
<proteinExistence type="predicted"/>
<feature type="transmembrane region" description="Helical" evidence="1">
    <location>
        <begin position="45"/>
        <end position="70"/>
    </location>
</feature>
<feature type="transmembrane region" description="Helical" evidence="1">
    <location>
        <begin position="7"/>
        <end position="25"/>
    </location>
</feature>
<keyword evidence="1" id="KW-0472">Membrane</keyword>
<evidence type="ECO:0000256" key="1">
    <source>
        <dbReference type="SAM" id="Phobius"/>
    </source>
</evidence>
<protein>
    <recommendedName>
        <fullName evidence="4">DUF2993 domain-containing protein</fullName>
    </recommendedName>
</protein>
<evidence type="ECO:0000313" key="2">
    <source>
        <dbReference type="EMBL" id="GAA5045784.1"/>
    </source>
</evidence>
<keyword evidence="1" id="KW-0812">Transmembrane</keyword>
<accession>A0ABP9JYK8</accession>